<evidence type="ECO:0000259" key="3">
    <source>
        <dbReference type="Pfam" id="PF00582"/>
    </source>
</evidence>
<organism evidence="4 5">
    <name type="scientific">Candidatus Manganitrophus noduliformans</name>
    <dbReference type="NCBI Taxonomy" id="2606439"/>
    <lineage>
        <taxon>Bacteria</taxon>
        <taxon>Pseudomonadati</taxon>
        <taxon>Nitrospirota</taxon>
        <taxon>Nitrospiria</taxon>
        <taxon>Candidatus Troglogloeales</taxon>
        <taxon>Candidatus Manganitrophaceae</taxon>
        <taxon>Candidatus Manganitrophus</taxon>
    </lineage>
</organism>
<keyword evidence="2" id="KW-1133">Transmembrane helix</keyword>
<keyword evidence="2" id="KW-0812">Transmembrane</keyword>
<evidence type="ECO:0000313" key="5">
    <source>
        <dbReference type="Proteomes" id="UP000534783"/>
    </source>
</evidence>
<reference evidence="4 5" key="1">
    <citation type="journal article" date="2020" name="Nature">
        <title>Bacterial chemolithoautotrophy via manganese oxidation.</title>
        <authorList>
            <person name="Yu H."/>
            <person name="Leadbetter J.R."/>
        </authorList>
    </citation>
    <scope>NUCLEOTIDE SEQUENCE [LARGE SCALE GENOMIC DNA]</scope>
    <source>
        <strain evidence="4 5">Mn-1</strain>
    </source>
</reference>
<sequence length="192" mass="21094">MIDLIDQINPLGGVIALFFVVSLISILWWMLHPPDYIPAAAAKARHSVFAVKKILVPTVGLPYAERGVELACRLGSEQGAEILLTYVVEVPRTMPLGIPLPDAEQEGNEALERACSIVKLHGLPFQKILQRARLAGEEIARIARDRDVDMIILGIRSEPGLRDAILGRTSDIILRHSPCEVLIDKLPKGAQE</sequence>
<evidence type="ECO:0000313" key="4">
    <source>
        <dbReference type="EMBL" id="NKE69788.1"/>
    </source>
</evidence>
<dbReference type="Pfam" id="PF00582">
    <property type="entry name" value="Usp"/>
    <property type="match status" value="1"/>
</dbReference>
<dbReference type="CDD" id="cd00293">
    <property type="entry name" value="USP-like"/>
    <property type="match status" value="1"/>
</dbReference>
<comment type="caution">
    <text evidence="4">The sequence shown here is derived from an EMBL/GenBank/DDBJ whole genome shotgun (WGS) entry which is preliminary data.</text>
</comment>
<keyword evidence="2" id="KW-0472">Membrane</keyword>
<dbReference type="PRINTS" id="PR01438">
    <property type="entry name" value="UNVRSLSTRESS"/>
</dbReference>
<dbReference type="AlphaFoldDB" id="A0A7X6I9S3"/>
<feature type="transmembrane region" description="Helical" evidence="2">
    <location>
        <begin position="12"/>
        <end position="31"/>
    </location>
</feature>
<evidence type="ECO:0000256" key="2">
    <source>
        <dbReference type="SAM" id="Phobius"/>
    </source>
</evidence>
<gene>
    <name evidence="4" type="ORF">MNODULE_03385</name>
</gene>
<dbReference type="PANTHER" id="PTHR46268">
    <property type="entry name" value="STRESS RESPONSE PROTEIN NHAX"/>
    <property type="match status" value="1"/>
</dbReference>
<dbReference type="InterPro" id="IPR014729">
    <property type="entry name" value="Rossmann-like_a/b/a_fold"/>
</dbReference>
<keyword evidence="5" id="KW-1185">Reference proteome</keyword>
<dbReference type="InterPro" id="IPR006016">
    <property type="entry name" value="UspA"/>
</dbReference>
<proteinExistence type="inferred from homology"/>
<dbReference type="PANTHER" id="PTHR46268:SF6">
    <property type="entry name" value="UNIVERSAL STRESS PROTEIN UP12"/>
    <property type="match status" value="1"/>
</dbReference>
<dbReference type="SUPFAM" id="SSF52402">
    <property type="entry name" value="Adenine nucleotide alpha hydrolases-like"/>
    <property type="match status" value="1"/>
</dbReference>
<dbReference type="Gene3D" id="3.40.50.620">
    <property type="entry name" value="HUPs"/>
    <property type="match status" value="1"/>
</dbReference>
<comment type="similarity">
    <text evidence="1">Belongs to the universal stress protein A family.</text>
</comment>
<accession>A0A7X6I9S3</accession>
<name>A0A7X6I9S3_9BACT</name>
<protein>
    <submittedName>
        <fullName evidence="4">Universal stress protein</fullName>
    </submittedName>
</protein>
<feature type="domain" description="UspA" evidence="3">
    <location>
        <begin position="52"/>
        <end position="183"/>
    </location>
</feature>
<dbReference type="InterPro" id="IPR006015">
    <property type="entry name" value="Universal_stress_UspA"/>
</dbReference>
<dbReference type="Proteomes" id="UP000534783">
    <property type="component" value="Unassembled WGS sequence"/>
</dbReference>
<dbReference type="EMBL" id="VTOW01000001">
    <property type="protein sequence ID" value="NKE69788.1"/>
    <property type="molecule type" value="Genomic_DNA"/>
</dbReference>
<dbReference type="RefSeq" id="WP_168058072.1">
    <property type="nucleotide sequence ID" value="NZ_VTOW01000001.1"/>
</dbReference>
<evidence type="ECO:0000256" key="1">
    <source>
        <dbReference type="ARBA" id="ARBA00008791"/>
    </source>
</evidence>